<evidence type="ECO:0000313" key="6">
    <source>
        <dbReference type="Proteomes" id="UP001357452"/>
    </source>
</evidence>
<dbReference type="Gene3D" id="3.40.50.2300">
    <property type="match status" value="2"/>
</dbReference>
<dbReference type="RefSeq" id="WP_330975607.1">
    <property type="nucleotide sequence ID" value="NZ_JAZGLY010000009.1"/>
</dbReference>
<evidence type="ECO:0000259" key="4">
    <source>
        <dbReference type="Pfam" id="PF13407"/>
    </source>
</evidence>
<name>A0ABU7RJN2_9BACT</name>
<accession>A0ABU7RJN2</accession>
<reference evidence="5 6" key="1">
    <citation type="submission" date="2024-01" db="EMBL/GenBank/DDBJ databases">
        <title>Niabella digestum sp. nov., isolated from waste digestion system.</title>
        <authorList>
            <person name="Zhang L."/>
        </authorList>
    </citation>
    <scope>NUCLEOTIDE SEQUENCE [LARGE SCALE GENOMIC DNA]</scope>
    <source>
        <strain evidence="5 6">A18</strain>
    </source>
</reference>
<dbReference type="PANTHER" id="PTHR46847">
    <property type="entry name" value="D-ALLOSE-BINDING PERIPLASMIC PROTEIN-RELATED"/>
    <property type="match status" value="1"/>
</dbReference>
<keyword evidence="6" id="KW-1185">Reference proteome</keyword>
<keyword evidence="3" id="KW-0732">Signal</keyword>
<comment type="subcellular location">
    <subcellularLocation>
        <location evidence="1">Cell envelope</location>
    </subcellularLocation>
</comment>
<dbReference type="InterPro" id="IPR028082">
    <property type="entry name" value="Peripla_BP_I"/>
</dbReference>
<dbReference type="SUPFAM" id="SSF53822">
    <property type="entry name" value="Periplasmic binding protein-like I"/>
    <property type="match status" value="1"/>
</dbReference>
<feature type="domain" description="Periplasmic binding protein" evidence="4">
    <location>
        <begin position="47"/>
        <end position="309"/>
    </location>
</feature>
<evidence type="ECO:0000256" key="1">
    <source>
        <dbReference type="ARBA" id="ARBA00004196"/>
    </source>
</evidence>
<evidence type="ECO:0000313" key="5">
    <source>
        <dbReference type="EMBL" id="MEE6188201.1"/>
    </source>
</evidence>
<dbReference type="PROSITE" id="PS51257">
    <property type="entry name" value="PROKAR_LIPOPROTEIN"/>
    <property type="match status" value="1"/>
</dbReference>
<dbReference type="PANTHER" id="PTHR46847:SF1">
    <property type="entry name" value="D-ALLOSE-BINDING PERIPLASMIC PROTEIN-RELATED"/>
    <property type="match status" value="1"/>
</dbReference>
<dbReference type="Proteomes" id="UP001357452">
    <property type="component" value="Unassembled WGS sequence"/>
</dbReference>
<gene>
    <name evidence="5" type="ORF">V2H41_13050</name>
</gene>
<protein>
    <submittedName>
        <fullName evidence="5">Substrate-binding domain-containing protein</fullName>
    </submittedName>
</protein>
<evidence type="ECO:0000256" key="3">
    <source>
        <dbReference type="ARBA" id="ARBA00022729"/>
    </source>
</evidence>
<evidence type="ECO:0000256" key="2">
    <source>
        <dbReference type="ARBA" id="ARBA00007639"/>
    </source>
</evidence>
<proteinExistence type="inferred from homology"/>
<dbReference type="EMBL" id="JAZGLY010000009">
    <property type="protein sequence ID" value="MEE6188201.1"/>
    <property type="molecule type" value="Genomic_DNA"/>
</dbReference>
<comment type="caution">
    <text evidence="5">The sequence shown here is derived from an EMBL/GenBank/DDBJ whole genome shotgun (WGS) entry which is preliminary data.</text>
</comment>
<dbReference type="InterPro" id="IPR025997">
    <property type="entry name" value="SBP_2_dom"/>
</dbReference>
<comment type="similarity">
    <text evidence="2">Belongs to the bacterial solute-binding protein 2 family.</text>
</comment>
<dbReference type="Pfam" id="PF13407">
    <property type="entry name" value="Peripla_BP_4"/>
    <property type="match status" value="1"/>
</dbReference>
<organism evidence="5 6">
    <name type="scientific">Niabella digestorum</name>
    <dbReference type="NCBI Taxonomy" id="3117701"/>
    <lineage>
        <taxon>Bacteria</taxon>
        <taxon>Pseudomonadati</taxon>
        <taxon>Bacteroidota</taxon>
        <taxon>Chitinophagia</taxon>
        <taxon>Chitinophagales</taxon>
        <taxon>Chitinophagaceae</taxon>
        <taxon>Niabella</taxon>
    </lineage>
</organism>
<sequence length="338" mass="37331">MRIFYGCLLCLLFFSCIPEDKKMQAKAILSDSTGAYVSKKDLSGTVVGYCTPTLDAPFYVALEKSVRENVLRYGMQYLATDGQGDINKQVLAVEDLLSKGIHVLILNPLDPKALVPIVKRAREQGVLVFILDSFIDEEAPYISSVYANNQLNGELLGEWVVNNIKQAHLNIAIISGNQGNPVGREKRLGFVRGIADAQLHKNNRVEFTIVTQGWGGWTNNGGLKAMEDILVAHKNINVLFAENDAMAIGALKTIKEMGMQGKIALVGLDGQKEAYELIKKGEYSVTAQNSPEILGENMVTIVARYLNDEPGIKQVNYTRSVIIDKNNVDQFYNPNSLF</sequence>